<dbReference type="EMBL" id="VMHJ01000001">
    <property type="protein sequence ID" value="TSJ86286.1"/>
    <property type="molecule type" value="Genomic_DNA"/>
</dbReference>
<evidence type="ECO:0000256" key="1">
    <source>
        <dbReference type="ARBA" id="ARBA00001231"/>
    </source>
</evidence>
<feature type="domain" description="Glycoside hydrolase family 20 catalytic" evidence="7">
    <location>
        <begin position="184"/>
        <end position="429"/>
    </location>
</feature>
<evidence type="ECO:0000259" key="7">
    <source>
        <dbReference type="Pfam" id="PF00728"/>
    </source>
</evidence>
<dbReference type="GO" id="GO:0016020">
    <property type="term" value="C:membrane"/>
    <property type="evidence" value="ECO:0007669"/>
    <property type="project" value="TreeGrafter"/>
</dbReference>
<dbReference type="InterPro" id="IPR017853">
    <property type="entry name" value="GH"/>
</dbReference>
<evidence type="ECO:0000256" key="6">
    <source>
        <dbReference type="PIRSR" id="PIRSR625705-1"/>
    </source>
</evidence>
<dbReference type="InterPro" id="IPR029018">
    <property type="entry name" value="Hex-like_dom2"/>
</dbReference>
<keyword evidence="4 9" id="KW-0378">Hydrolase</keyword>
<comment type="similarity">
    <text evidence="2">Belongs to the glycosyl hydrolase 20 family.</text>
</comment>
<dbReference type="InterPro" id="IPR015882">
    <property type="entry name" value="HEX_bac_N"/>
</dbReference>
<dbReference type="Gene3D" id="3.20.20.80">
    <property type="entry name" value="Glycosidases"/>
    <property type="match status" value="1"/>
</dbReference>
<dbReference type="PANTHER" id="PTHR22600:SF57">
    <property type="entry name" value="BETA-N-ACETYLHEXOSAMINIDASE"/>
    <property type="match status" value="1"/>
</dbReference>
<organism evidence="9 10">
    <name type="scientific">Bifidobacterium asteroides</name>
    <dbReference type="NCBI Taxonomy" id="1684"/>
    <lineage>
        <taxon>Bacteria</taxon>
        <taxon>Bacillati</taxon>
        <taxon>Actinomycetota</taxon>
        <taxon>Actinomycetes</taxon>
        <taxon>Bifidobacteriales</taxon>
        <taxon>Bifidobacteriaceae</taxon>
        <taxon>Bifidobacterium</taxon>
    </lineage>
</organism>
<dbReference type="Pfam" id="PF00728">
    <property type="entry name" value="Glyco_hydro_20"/>
    <property type="match status" value="1"/>
</dbReference>
<protein>
    <recommendedName>
        <fullName evidence="3">beta-N-acetylhexosaminidase</fullName>
        <ecNumber evidence="3">3.2.1.52</ecNumber>
    </recommendedName>
</protein>
<feature type="active site" description="Proton donor" evidence="6">
    <location>
        <position position="338"/>
    </location>
</feature>
<dbReference type="AlphaFoldDB" id="A0A556RBN4"/>
<accession>A0A556RBN4</accession>
<dbReference type="PRINTS" id="PR00738">
    <property type="entry name" value="GLHYDRLASE20"/>
</dbReference>
<dbReference type="Proteomes" id="UP000317536">
    <property type="component" value="Unassembled WGS sequence"/>
</dbReference>
<keyword evidence="5" id="KW-0326">Glycosidase</keyword>
<gene>
    <name evidence="9" type="ORF">FPK29_00880</name>
</gene>
<dbReference type="GO" id="GO:0005975">
    <property type="term" value="P:carbohydrate metabolic process"/>
    <property type="evidence" value="ECO:0007669"/>
    <property type="project" value="InterPro"/>
</dbReference>
<evidence type="ECO:0000256" key="5">
    <source>
        <dbReference type="ARBA" id="ARBA00023295"/>
    </source>
</evidence>
<reference evidence="9 10" key="1">
    <citation type="submission" date="2019-07" db="EMBL/GenBank/DDBJ databases">
        <title>Bifidobacterium asteroides genomes.</title>
        <authorList>
            <person name="Zheng H."/>
        </authorList>
    </citation>
    <scope>NUCLEOTIDE SEQUENCE [LARGE SCALE GENOMIC DNA]</scope>
    <source>
        <strain evidence="9 10">W8111</strain>
    </source>
</reference>
<dbReference type="Pfam" id="PF02838">
    <property type="entry name" value="Glyco_hydro_20b"/>
    <property type="match status" value="1"/>
</dbReference>
<dbReference type="SUPFAM" id="SSF55545">
    <property type="entry name" value="beta-N-acetylhexosaminidase-like domain"/>
    <property type="match status" value="1"/>
</dbReference>
<evidence type="ECO:0000313" key="10">
    <source>
        <dbReference type="Proteomes" id="UP000317536"/>
    </source>
</evidence>
<proteinExistence type="inferred from homology"/>
<dbReference type="Gene3D" id="3.30.379.10">
    <property type="entry name" value="Chitobiase/beta-hexosaminidase domain 2-like"/>
    <property type="match status" value="1"/>
</dbReference>
<comment type="catalytic activity">
    <reaction evidence="1">
        <text>Hydrolysis of terminal non-reducing N-acetyl-D-hexosamine residues in N-acetyl-beta-D-hexosaminides.</text>
        <dbReference type="EC" id="3.2.1.52"/>
    </reaction>
</comment>
<dbReference type="SUPFAM" id="SSF51445">
    <property type="entry name" value="(Trans)glycosidases"/>
    <property type="match status" value="1"/>
</dbReference>
<evidence type="ECO:0000256" key="2">
    <source>
        <dbReference type="ARBA" id="ARBA00006285"/>
    </source>
</evidence>
<dbReference type="GO" id="GO:0004563">
    <property type="term" value="F:beta-N-acetylhexosaminidase activity"/>
    <property type="evidence" value="ECO:0007669"/>
    <property type="project" value="UniProtKB-EC"/>
</dbReference>
<evidence type="ECO:0000259" key="8">
    <source>
        <dbReference type="Pfam" id="PF02838"/>
    </source>
</evidence>
<dbReference type="EC" id="3.2.1.52" evidence="3"/>
<comment type="caution">
    <text evidence="9">The sequence shown here is derived from an EMBL/GenBank/DDBJ whole genome shotgun (WGS) entry which is preliminary data.</text>
</comment>
<evidence type="ECO:0000256" key="3">
    <source>
        <dbReference type="ARBA" id="ARBA00012663"/>
    </source>
</evidence>
<name>A0A556RBN4_9BIFI</name>
<dbReference type="GO" id="GO:0030203">
    <property type="term" value="P:glycosaminoglycan metabolic process"/>
    <property type="evidence" value="ECO:0007669"/>
    <property type="project" value="TreeGrafter"/>
</dbReference>
<evidence type="ECO:0000313" key="9">
    <source>
        <dbReference type="EMBL" id="TSJ86286.1"/>
    </source>
</evidence>
<sequence>MGRLMRWPSMVMAGACQGRGRQWHQSIARKVWIMSLDNGIDTVADPSKERPLALIPRPLHMQRNRGQLLLPVAGRIVCGSAVDQELASVLSDQLTDTIKQATGMVWDHSRGGAWTGAISLDLDQKLGPQEYLLRIADQGERRPIVDVRGGDGQGLRWGVQTLRQVIMQCGPVLPALHIQDRPAYPTRIYSLDVTRGRVPTMEWLRHWADILALYKFNQLQLYIEHTMAFPGMSEAWRGTSPLEPGQITDFDDYCARLGIELVPSISTFSHHYTSLRTRGFRDLGEFPEQADRPYSFIERQEHHTINVNHPQALAFSTGLIDAYAPLMRTRNFNIGGDETFDLGKGRSRKDGSSKDPADMYADYLISLCDHLHAQGRHPMFWGDVAVSMPKVLDRLPEDCTLLNWLYDPQVGPDKVALVASTGARQVVCSAVHAWNLLLPGIDNAWKNISRLSQYGIQYGAVGAMVTDWGDYGHINDPRMSLPGMAYAAQCFWNPNDDDRDRVDRDLGLLVYGDATGDYLPALIQAGSSAVFGWDDMVRYWELDDGHGGLNQDVASTLPGAGVPALDSSADLDEARRSLLKALRIRLEQVDQRDALLVDAAVRMGRAAAGCRADARRTLQAQLMAVQGQRLFNALGRSLAVRYGVLPGAPDAEGDRGLADAFEIWFESYATVWRQVSRESELGRIASVIWGFADILRKGANS</sequence>
<evidence type="ECO:0000256" key="4">
    <source>
        <dbReference type="ARBA" id="ARBA00022801"/>
    </source>
</evidence>
<dbReference type="PANTHER" id="PTHR22600">
    <property type="entry name" value="BETA-HEXOSAMINIDASE"/>
    <property type="match status" value="1"/>
</dbReference>
<feature type="domain" description="Beta-hexosaminidase bacterial type N-terminal" evidence="8">
    <location>
        <begin position="53"/>
        <end position="180"/>
    </location>
</feature>
<dbReference type="InterPro" id="IPR015883">
    <property type="entry name" value="Glyco_hydro_20_cat"/>
</dbReference>
<dbReference type="InterPro" id="IPR025705">
    <property type="entry name" value="Beta_hexosaminidase_sua/sub"/>
</dbReference>